<dbReference type="InterPro" id="IPR036322">
    <property type="entry name" value="WD40_repeat_dom_sf"/>
</dbReference>
<dbReference type="EMBL" id="OZ034836">
    <property type="protein sequence ID" value="CAL1677519.1"/>
    <property type="molecule type" value="Genomic_DNA"/>
</dbReference>
<dbReference type="Proteomes" id="UP001497644">
    <property type="component" value="Chromosome 13"/>
</dbReference>
<accession>A0AAV2NDI8</accession>
<sequence length="811" mass="91477">MKKTNIFRDIYYQPYNDCTRLKLYSSSKASLQLIQRMSLLKRLKVHSGCVNSICWNSSGELILSGSDDQHLVLTNAHKYEVLTAYKTSHRANIFSAKFLPNSGDHCIVSCSGDGIILYTDLMRTKETFHNQFTCHTGTAYEIATIPDEPHSFLSCGEDGTVRLFDLRVKDKCSTVRCREDVLISCQKAVTALSVNPVLPYHIAIGCSDSTVRTFDRRTLSTSTGWKDTEKLVRSLCSFTVPEFEGSFYRITSLSYSPDGQDVLVSYSSDHLYLFSTKDQGSLQLRKDATMGKGKGKKHPLRSSQPVRRLRLRGDWSDTGPDARPEREGGRRSGTEIAQARPMLHTSLMQRMTDVLSRMLNDPATRAALSGGGGEDSLEDVIEQQEGFRNIENNTESNAERSNESVELSIEQNNHLGTTGNTSSNINRIENRNTNCMTNTEKHQAREIEEPQEYNQSVLLNASANVNDDIPIETESSQTRQPQIAFTESISGHDRTEHNHAYDQNRNKDEDSCANISSKQGNMMEHLQDRLTTMRDDFLERHGSEPAVNLIYSDKSSTNATISLDVGDEMTRDGCHPVCLSGPSGSNNDGTLDAGPSNNCSYYHYNNVREKIEEATCIDSDDEDVQSDERLLHPIEADNEMDETIANVHSSQGHETFDDVYLTELCVKQKYMGHRNARTMIKEANFWGDDFVMSGSDCGHVFVWERDTARLCMLLEADQHVVNCLQPHPYLPMLATSGIDYDVKLWAPINDEPNFDEKFAEDLTQRNAVMLEETKDTITVPAVFMIRMLACLNQIRRGRSRNRRRNSEVRNN</sequence>
<feature type="compositionally biased region" description="Polar residues" evidence="3">
    <location>
        <begin position="409"/>
        <end position="427"/>
    </location>
</feature>
<dbReference type="InterPro" id="IPR001680">
    <property type="entry name" value="WD40_rpt"/>
</dbReference>
<evidence type="ECO:0000256" key="1">
    <source>
        <dbReference type="ARBA" id="ARBA00022574"/>
    </source>
</evidence>
<evidence type="ECO:0008006" key="6">
    <source>
        <dbReference type="Google" id="ProtNLM"/>
    </source>
</evidence>
<keyword evidence="2" id="KW-0677">Repeat</keyword>
<feature type="compositionally biased region" description="Basic and acidic residues" evidence="3">
    <location>
        <begin position="311"/>
        <end position="333"/>
    </location>
</feature>
<keyword evidence="5" id="KW-1185">Reference proteome</keyword>
<feature type="region of interest" description="Disordered" evidence="3">
    <location>
        <begin position="388"/>
        <end position="427"/>
    </location>
</feature>
<evidence type="ECO:0000256" key="3">
    <source>
        <dbReference type="SAM" id="MobiDB-lite"/>
    </source>
</evidence>
<dbReference type="Gene3D" id="2.130.10.10">
    <property type="entry name" value="YVTN repeat-like/Quinoprotein amine dehydrogenase"/>
    <property type="match status" value="3"/>
</dbReference>
<feature type="region of interest" description="Disordered" evidence="3">
    <location>
        <begin position="288"/>
        <end position="335"/>
    </location>
</feature>
<dbReference type="GO" id="GO:0080008">
    <property type="term" value="C:Cul4-RING E3 ubiquitin ligase complex"/>
    <property type="evidence" value="ECO:0007669"/>
    <property type="project" value="TreeGrafter"/>
</dbReference>
<keyword evidence="1" id="KW-0853">WD repeat</keyword>
<dbReference type="PANTHER" id="PTHR15574:SF39">
    <property type="entry name" value="DDB1- AND CUL4-ASSOCIATED FACTOR 6"/>
    <property type="match status" value="1"/>
</dbReference>
<dbReference type="PANTHER" id="PTHR15574">
    <property type="entry name" value="WD REPEAT DOMAIN-CONTAINING FAMILY"/>
    <property type="match status" value="1"/>
</dbReference>
<evidence type="ECO:0000313" key="4">
    <source>
        <dbReference type="EMBL" id="CAL1677519.1"/>
    </source>
</evidence>
<dbReference type="SUPFAM" id="SSF50978">
    <property type="entry name" value="WD40 repeat-like"/>
    <property type="match status" value="1"/>
</dbReference>
<dbReference type="Pfam" id="PF00400">
    <property type="entry name" value="WD40"/>
    <property type="match status" value="2"/>
</dbReference>
<organism evidence="4 5">
    <name type="scientific">Lasius platythorax</name>
    <dbReference type="NCBI Taxonomy" id="488582"/>
    <lineage>
        <taxon>Eukaryota</taxon>
        <taxon>Metazoa</taxon>
        <taxon>Ecdysozoa</taxon>
        <taxon>Arthropoda</taxon>
        <taxon>Hexapoda</taxon>
        <taxon>Insecta</taxon>
        <taxon>Pterygota</taxon>
        <taxon>Neoptera</taxon>
        <taxon>Endopterygota</taxon>
        <taxon>Hymenoptera</taxon>
        <taxon>Apocrita</taxon>
        <taxon>Aculeata</taxon>
        <taxon>Formicoidea</taxon>
        <taxon>Formicidae</taxon>
        <taxon>Formicinae</taxon>
        <taxon>Lasius</taxon>
        <taxon>Lasius</taxon>
    </lineage>
</organism>
<dbReference type="GO" id="GO:0045944">
    <property type="term" value="P:positive regulation of transcription by RNA polymerase II"/>
    <property type="evidence" value="ECO:0007669"/>
    <property type="project" value="TreeGrafter"/>
</dbReference>
<evidence type="ECO:0000313" key="5">
    <source>
        <dbReference type="Proteomes" id="UP001497644"/>
    </source>
</evidence>
<gene>
    <name evidence="4" type="ORF">LPLAT_LOCUS3542</name>
</gene>
<evidence type="ECO:0000256" key="2">
    <source>
        <dbReference type="ARBA" id="ARBA00022737"/>
    </source>
</evidence>
<dbReference type="SMART" id="SM00320">
    <property type="entry name" value="WD40"/>
    <property type="match status" value="7"/>
</dbReference>
<dbReference type="GO" id="GO:0005737">
    <property type="term" value="C:cytoplasm"/>
    <property type="evidence" value="ECO:0007669"/>
    <property type="project" value="TreeGrafter"/>
</dbReference>
<name>A0AAV2NDI8_9HYME</name>
<dbReference type="AlphaFoldDB" id="A0AAV2NDI8"/>
<proteinExistence type="predicted"/>
<reference evidence="4" key="1">
    <citation type="submission" date="2024-04" db="EMBL/GenBank/DDBJ databases">
        <authorList>
            <consortium name="Molecular Ecology Group"/>
        </authorList>
    </citation>
    <scope>NUCLEOTIDE SEQUENCE</scope>
</reference>
<protein>
    <recommendedName>
        <fullName evidence="6">Nuclear receptor interaction protein</fullName>
    </recommendedName>
</protein>
<dbReference type="InterPro" id="IPR015943">
    <property type="entry name" value="WD40/YVTN_repeat-like_dom_sf"/>
</dbReference>
<dbReference type="InterPro" id="IPR045151">
    <property type="entry name" value="DCAF8"/>
</dbReference>